<dbReference type="Gene3D" id="1.20.1250.20">
    <property type="entry name" value="MFS general substrate transporter like domains"/>
    <property type="match status" value="1"/>
</dbReference>
<reference evidence="6 7" key="1">
    <citation type="submission" date="2020-04" db="EMBL/GenBank/DDBJ databases">
        <authorList>
            <person name="Alioto T."/>
            <person name="Alioto T."/>
            <person name="Gomez Garrido J."/>
        </authorList>
    </citation>
    <scope>NUCLEOTIDE SEQUENCE [LARGE SCALE GENOMIC DNA]</scope>
</reference>
<dbReference type="Proteomes" id="UP000494165">
    <property type="component" value="Unassembled WGS sequence"/>
</dbReference>
<keyword evidence="3 5" id="KW-1133">Transmembrane helix</keyword>
<name>A0A8S1DFJ8_9INSE</name>
<comment type="subcellular location">
    <subcellularLocation>
        <location evidence="1">Membrane</location>
        <topology evidence="1">Multi-pass membrane protein</topology>
    </subcellularLocation>
</comment>
<dbReference type="PANTHER" id="PTHR23507:SF1">
    <property type="entry name" value="FI18259P1-RELATED"/>
    <property type="match status" value="1"/>
</dbReference>
<dbReference type="PANTHER" id="PTHR23507">
    <property type="entry name" value="ZGC:174356"/>
    <property type="match status" value="1"/>
</dbReference>
<feature type="transmembrane region" description="Helical" evidence="5">
    <location>
        <begin position="376"/>
        <end position="398"/>
    </location>
</feature>
<keyword evidence="7" id="KW-1185">Reference proteome</keyword>
<dbReference type="GO" id="GO:0016020">
    <property type="term" value="C:membrane"/>
    <property type="evidence" value="ECO:0007669"/>
    <property type="project" value="UniProtKB-SubCell"/>
</dbReference>
<evidence type="ECO:0000313" key="7">
    <source>
        <dbReference type="Proteomes" id="UP000494165"/>
    </source>
</evidence>
<dbReference type="GO" id="GO:0022857">
    <property type="term" value="F:transmembrane transporter activity"/>
    <property type="evidence" value="ECO:0007669"/>
    <property type="project" value="InterPro"/>
</dbReference>
<keyword evidence="4 5" id="KW-0472">Membrane</keyword>
<dbReference type="EMBL" id="CADEPI010000231">
    <property type="protein sequence ID" value="CAB3381312.1"/>
    <property type="molecule type" value="Genomic_DNA"/>
</dbReference>
<gene>
    <name evidence="6" type="ORF">CLODIP_2_CD11116</name>
</gene>
<evidence type="ECO:0008006" key="8">
    <source>
        <dbReference type="Google" id="ProtNLM"/>
    </source>
</evidence>
<proteinExistence type="predicted"/>
<feature type="transmembrane region" description="Helical" evidence="5">
    <location>
        <begin position="500"/>
        <end position="520"/>
    </location>
</feature>
<evidence type="ECO:0000313" key="6">
    <source>
        <dbReference type="EMBL" id="CAB3381312.1"/>
    </source>
</evidence>
<accession>A0A8S1DFJ8</accession>
<evidence type="ECO:0000256" key="2">
    <source>
        <dbReference type="ARBA" id="ARBA00022692"/>
    </source>
</evidence>
<evidence type="ECO:0000256" key="5">
    <source>
        <dbReference type="SAM" id="Phobius"/>
    </source>
</evidence>
<feature type="transmembrane region" description="Helical" evidence="5">
    <location>
        <begin position="241"/>
        <end position="263"/>
    </location>
</feature>
<protein>
    <recommendedName>
        <fullName evidence="8">Solute carrier family 46 member 3</fullName>
    </recommendedName>
</protein>
<sequence>MESLDNPDEITPKDESSVAFIAVESGAKDEQQKQHNFYENSLRIVKSTSVEPVLVFSMMTVAIVQVISQSWLLRLACEELTASECNATHPESCTVNCNLQETQVELQRKVAEVQKMHNLTNRALKMARRTKVSTETNEDKTAWRSAIEFSLPLVLVPFLGAWSDAEKNRRLPVILYALVGRIAQLLLVILLLLLPSAPSLLVAGLCLAVPVAVTASSMAVDMAAYSYISDTTAKKIRTVRLGLANACWCLGSVLGLLMSGLLLRLGGELLAFTTALGLQILACLVSVWRMKKLSEENEMSSEVEEEGDMQEKKQTTHCGLILEPISVAVAKRPGKGRILILLMLFNMFLAFGASCGRQAIMFLYTRLRFQWDEVEYGFYGTFLMLMEVIGSVIAMAIFSHKLKLPDAVVGLMSCVSQVLSSTFYTFAKSTLGMYIAPLVEIANGQVVVIPRAMVTKLTESNEQGKVHALFGCVEAVVPLVFEPLYNSVYAATLGTVPQLVFWLSTIFTLPPTFLFIWLQWGSGKNWIAKGEQRSSSDKEEQKS</sequence>
<dbReference type="InterPro" id="IPR011701">
    <property type="entry name" value="MFS"/>
</dbReference>
<keyword evidence="2 5" id="KW-0812">Transmembrane</keyword>
<evidence type="ECO:0000256" key="3">
    <source>
        <dbReference type="ARBA" id="ARBA00022989"/>
    </source>
</evidence>
<feature type="transmembrane region" description="Helical" evidence="5">
    <location>
        <begin position="269"/>
        <end position="288"/>
    </location>
</feature>
<comment type="caution">
    <text evidence="6">The sequence shown here is derived from an EMBL/GenBank/DDBJ whole genome shotgun (WGS) entry which is preliminary data.</text>
</comment>
<dbReference type="InterPro" id="IPR036259">
    <property type="entry name" value="MFS_trans_sf"/>
</dbReference>
<dbReference type="OrthoDB" id="3026777at2759"/>
<dbReference type="AlphaFoldDB" id="A0A8S1DFJ8"/>
<feature type="transmembrane region" description="Helical" evidence="5">
    <location>
        <begin position="173"/>
        <end position="194"/>
    </location>
</feature>
<dbReference type="Pfam" id="PF07690">
    <property type="entry name" value="MFS_1"/>
    <property type="match status" value="1"/>
</dbReference>
<feature type="transmembrane region" description="Helical" evidence="5">
    <location>
        <begin position="338"/>
        <end position="364"/>
    </location>
</feature>
<organism evidence="6 7">
    <name type="scientific">Cloeon dipterum</name>
    <dbReference type="NCBI Taxonomy" id="197152"/>
    <lineage>
        <taxon>Eukaryota</taxon>
        <taxon>Metazoa</taxon>
        <taxon>Ecdysozoa</taxon>
        <taxon>Arthropoda</taxon>
        <taxon>Hexapoda</taxon>
        <taxon>Insecta</taxon>
        <taxon>Pterygota</taxon>
        <taxon>Palaeoptera</taxon>
        <taxon>Ephemeroptera</taxon>
        <taxon>Pisciforma</taxon>
        <taxon>Baetidae</taxon>
        <taxon>Cloeon</taxon>
    </lineage>
</organism>
<feature type="transmembrane region" description="Helical" evidence="5">
    <location>
        <begin position="200"/>
        <end position="220"/>
    </location>
</feature>
<dbReference type="SUPFAM" id="SSF103473">
    <property type="entry name" value="MFS general substrate transporter"/>
    <property type="match status" value="1"/>
</dbReference>
<evidence type="ECO:0000256" key="1">
    <source>
        <dbReference type="ARBA" id="ARBA00004141"/>
    </source>
</evidence>
<evidence type="ECO:0000256" key="4">
    <source>
        <dbReference type="ARBA" id="ARBA00023136"/>
    </source>
</evidence>